<dbReference type="EMBL" id="CAJVCH010569930">
    <property type="protein sequence ID" value="CAG7833566.1"/>
    <property type="molecule type" value="Genomic_DNA"/>
</dbReference>
<dbReference type="CDD" id="cd06454">
    <property type="entry name" value="KBL_like"/>
    <property type="match status" value="1"/>
</dbReference>
<evidence type="ECO:0000313" key="11">
    <source>
        <dbReference type="Proteomes" id="UP000708208"/>
    </source>
</evidence>
<sequence length="453" mass="50471">MSITSPRVQGYTQLYASFESFYTRHVYRRVRDGWNIPICSVPGAHLTLVERVSPDHNWSFQYSGKTIKCINLGSYNYLGFAENHGPCAEDSIRTIRTQGVCVGSTRGELGNAIYHDQLDRLVARFVGHEDAITCGMGFATNALNLPCILNKNCLVISDEKNHASIILGLRTSGATIRVFKHNNMQSLEKRLRDGVINGQPRTHLPWDKIFIVVEGVYSMEGSIVRLPEIIELKKKYRAYIYLDEAHSIGAVGPRGRGVCDYWNANPHDVDILMGTFTKSFGAAGGYIAGSREFIKILKSRSHAESYGGSMSAPVAEQIISSMTIIMGEDGTSEGVRRIRQLSRNSRYFRQKLKQLGFIVYGNDDSPVVPVALYMPSKIAFIVREMIKRGIALVGVGFPATPLVEGRIRFCMSASHSKEMLDHVLDEFSELGDSIMARTSTLPRQKGEVVYENV</sequence>
<accession>A0A8J2Q4P8</accession>
<dbReference type="GO" id="GO:0004758">
    <property type="term" value="F:serine C-palmitoyltransferase activity"/>
    <property type="evidence" value="ECO:0007669"/>
    <property type="project" value="UniProtKB-EC"/>
</dbReference>
<name>A0A8J2Q4P8_9HEXA</name>
<comment type="cofactor">
    <cofactor evidence="1 8">
        <name>pyridoxal 5'-phosphate</name>
        <dbReference type="ChEBI" id="CHEBI:597326"/>
    </cofactor>
</comment>
<evidence type="ECO:0000256" key="7">
    <source>
        <dbReference type="ARBA" id="ARBA00048528"/>
    </source>
</evidence>
<dbReference type="EC" id="2.3.1.50" evidence="3"/>
<protein>
    <recommendedName>
        <fullName evidence="3">serine C-palmitoyltransferase</fullName>
        <ecNumber evidence="3">2.3.1.50</ecNumber>
    </recommendedName>
</protein>
<keyword evidence="4" id="KW-0808">Transferase</keyword>
<feature type="domain" description="Aminotransferase class I/classII large" evidence="9">
    <location>
        <begin position="68"/>
        <end position="426"/>
    </location>
</feature>
<comment type="caution">
    <text evidence="10">The sequence shown here is derived from an EMBL/GenBank/DDBJ whole genome shotgun (WGS) entry which is preliminary data.</text>
</comment>
<keyword evidence="5 8" id="KW-0663">Pyridoxal phosphate</keyword>
<dbReference type="FunFam" id="3.90.1150.10:FF:000004">
    <property type="entry name" value="2-amino-3-ketobutyrate coenzyme A ligase"/>
    <property type="match status" value="1"/>
</dbReference>
<dbReference type="GO" id="GO:0030170">
    <property type="term" value="F:pyridoxal phosphate binding"/>
    <property type="evidence" value="ECO:0007669"/>
    <property type="project" value="InterPro"/>
</dbReference>
<proteinExistence type="inferred from homology"/>
<dbReference type="InterPro" id="IPR004839">
    <property type="entry name" value="Aminotransferase_I/II_large"/>
</dbReference>
<evidence type="ECO:0000259" key="9">
    <source>
        <dbReference type="Pfam" id="PF00155"/>
    </source>
</evidence>
<dbReference type="InterPro" id="IPR050087">
    <property type="entry name" value="AON_synthase_class-II"/>
</dbReference>
<evidence type="ECO:0000256" key="4">
    <source>
        <dbReference type="ARBA" id="ARBA00022679"/>
    </source>
</evidence>
<dbReference type="OrthoDB" id="65434at2759"/>
<gene>
    <name evidence="10" type="ORF">AFUS01_LOCUS43175</name>
</gene>
<dbReference type="Pfam" id="PF00155">
    <property type="entry name" value="Aminotran_1_2"/>
    <property type="match status" value="1"/>
</dbReference>
<dbReference type="PROSITE" id="PS00599">
    <property type="entry name" value="AA_TRANSFER_CLASS_2"/>
    <property type="match status" value="1"/>
</dbReference>
<keyword evidence="6" id="KW-0012">Acyltransferase</keyword>
<evidence type="ECO:0000256" key="6">
    <source>
        <dbReference type="ARBA" id="ARBA00023315"/>
    </source>
</evidence>
<dbReference type="InterPro" id="IPR001917">
    <property type="entry name" value="Aminotrans_II_pyridoxalP_BS"/>
</dbReference>
<dbReference type="PANTHER" id="PTHR13693:SF3">
    <property type="entry name" value="LD36009P"/>
    <property type="match status" value="1"/>
</dbReference>
<evidence type="ECO:0000256" key="3">
    <source>
        <dbReference type="ARBA" id="ARBA00013220"/>
    </source>
</evidence>
<dbReference type="GO" id="GO:0017059">
    <property type="term" value="C:serine palmitoyltransferase complex"/>
    <property type="evidence" value="ECO:0007669"/>
    <property type="project" value="TreeGrafter"/>
</dbReference>
<comment type="catalytic activity">
    <reaction evidence="7">
        <text>L-serine + hexadecanoyl-CoA + H(+) = 3-oxosphinganine + CO2 + CoA</text>
        <dbReference type="Rhea" id="RHEA:14761"/>
        <dbReference type="ChEBI" id="CHEBI:15378"/>
        <dbReference type="ChEBI" id="CHEBI:16526"/>
        <dbReference type="ChEBI" id="CHEBI:33384"/>
        <dbReference type="ChEBI" id="CHEBI:57287"/>
        <dbReference type="ChEBI" id="CHEBI:57379"/>
        <dbReference type="ChEBI" id="CHEBI:58299"/>
        <dbReference type="EC" id="2.3.1.50"/>
    </reaction>
</comment>
<dbReference type="AlphaFoldDB" id="A0A8J2Q4P8"/>
<keyword evidence="11" id="KW-1185">Reference proteome</keyword>
<evidence type="ECO:0000256" key="2">
    <source>
        <dbReference type="ARBA" id="ARBA00008392"/>
    </source>
</evidence>
<evidence type="ECO:0000256" key="5">
    <source>
        <dbReference type="ARBA" id="ARBA00022898"/>
    </source>
</evidence>
<organism evidence="10 11">
    <name type="scientific">Allacma fusca</name>
    <dbReference type="NCBI Taxonomy" id="39272"/>
    <lineage>
        <taxon>Eukaryota</taxon>
        <taxon>Metazoa</taxon>
        <taxon>Ecdysozoa</taxon>
        <taxon>Arthropoda</taxon>
        <taxon>Hexapoda</taxon>
        <taxon>Collembola</taxon>
        <taxon>Symphypleona</taxon>
        <taxon>Sminthuridae</taxon>
        <taxon>Allacma</taxon>
    </lineage>
</organism>
<dbReference type="GO" id="GO:0046512">
    <property type="term" value="P:sphingosine biosynthetic process"/>
    <property type="evidence" value="ECO:0007669"/>
    <property type="project" value="TreeGrafter"/>
</dbReference>
<dbReference type="Proteomes" id="UP000708208">
    <property type="component" value="Unassembled WGS sequence"/>
</dbReference>
<dbReference type="GO" id="GO:0046513">
    <property type="term" value="P:ceramide biosynthetic process"/>
    <property type="evidence" value="ECO:0007669"/>
    <property type="project" value="TreeGrafter"/>
</dbReference>
<evidence type="ECO:0000256" key="1">
    <source>
        <dbReference type="ARBA" id="ARBA00001933"/>
    </source>
</evidence>
<dbReference type="PANTHER" id="PTHR13693">
    <property type="entry name" value="CLASS II AMINOTRANSFERASE/8-AMINO-7-OXONONANOATE SYNTHASE"/>
    <property type="match status" value="1"/>
</dbReference>
<comment type="similarity">
    <text evidence="2 8">Belongs to the class-II pyridoxal-phosphate-dependent aminotransferase family.</text>
</comment>
<evidence type="ECO:0000313" key="10">
    <source>
        <dbReference type="EMBL" id="CAG7833566.1"/>
    </source>
</evidence>
<dbReference type="GO" id="GO:0016020">
    <property type="term" value="C:membrane"/>
    <property type="evidence" value="ECO:0007669"/>
    <property type="project" value="GOC"/>
</dbReference>
<reference evidence="10" key="1">
    <citation type="submission" date="2021-06" db="EMBL/GenBank/DDBJ databases">
        <authorList>
            <person name="Hodson N. C."/>
            <person name="Mongue J. A."/>
            <person name="Jaron S. K."/>
        </authorList>
    </citation>
    <scope>NUCLEOTIDE SEQUENCE</scope>
</reference>
<evidence type="ECO:0000256" key="8">
    <source>
        <dbReference type="RuleBase" id="RU003693"/>
    </source>
</evidence>